<dbReference type="InterPro" id="IPR010617">
    <property type="entry name" value="TMEM175-like"/>
</dbReference>
<evidence type="ECO:0000256" key="12">
    <source>
        <dbReference type="ARBA" id="ARBA00034430"/>
    </source>
</evidence>
<keyword evidence="6" id="KW-0631">Potassium channel</keyword>
<proteinExistence type="inferred from homology"/>
<evidence type="ECO:0000256" key="10">
    <source>
        <dbReference type="ARBA" id="ARBA00023136"/>
    </source>
</evidence>
<keyword evidence="8 13" id="KW-1133">Transmembrane helix</keyword>
<dbReference type="EMBL" id="CP150886">
    <property type="protein sequence ID" value="WZB89870.1"/>
    <property type="molecule type" value="Genomic_DNA"/>
</dbReference>
<feature type="transmembrane region" description="Helical" evidence="13">
    <location>
        <begin position="178"/>
        <end position="207"/>
    </location>
</feature>
<evidence type="ECO:0000256" key="1">
    <source>
        <dbReference type="ARBA" id="ARBA00004141"/>
    </source>
</evidence>
<evidence type="ECO:0000256" key="5">
    <source>
        <dbReference type="ARBA" id="ARBA00022692"/>
    </source>
</evidence>
<keyword evidence="11" id="KW-0407">Ion channel</keyword>
<evidence type="ECO:0000256" key="13">
    <source>
        <dbReference type="SAM" id="Phobius"/>
    </source>
</evidence>
<evidence type="ECO:0000256" key="9">
    <source>
        <dbReference type="ARBA" id="ARBA00023065"/>
    </source>
</evidence>
<keyword evidence="15" id="KW-1185">Reference proteome</keyword>
<keyword evidence="10 13" id="KW-0472">Membrane</keyword>
<gene>
    <name evidence="14" type="ORF">WJM97_09315</name>
</gene>
<dbReference type="Pfam" id="PF06736">
    <property type="entry name" value="TMEM175"/>
    <property type="match status" value="1"/>
</dbReference>
<feature type="transmembrane region" description="Helical" evidence="13">
    <location>
        <begin position="97"/>
        <end position="117"/>
    </location>
</feature>
<dbReference type="RefSeq" id="WP_353932765.1">
    <property type="nucleotide sequence ID" value="NZ_CP150886.1"/>
</dbReference>
<sequence>MSNEDKTVTEEKPVAAFHGNERILALSDGVFAIVITLLVLEIKVPEIASDLVAKELPHAVMELVPKMIAHAISFVVLGIYWISHHNTFMHIKRHDRVLLWLNILFLMCVASMPFPTGLLSEYPNQQISVIAYALPLVLAGVSMDVMWWYASTHNLLDEHQNDKNFIAFVHRRNLIAPIAYLFAIGVSFISLTLAKFVFIVVALYYILPNPLDRKRHQLSRRLDR</sequence>
<comment type="similarity">
    <text evidence="2">Belongs to the TMEM175 family.</text>
</comment>
<keyword evidence="9" id="KW-0406">Ion transport</keyword>
<evidence type="ECO:0000313" key="15">
    <source>
        <dbReference type="Proteomes" id="UP001483337"/>
    </source>
</evidence>
<evidence type="ECO:0000256" key="6">
    <source>
        <dbReference type="ARBA" id="ARBA00022826"/>
    </source>
</evidence>
<comment type="subcellular location">
    <subcellularLocation>
        <location evidence="1">Membrane</location>
        <topology evidence="1">Multi-pass membrane protein</topology>
    </subcellularLocation>
</comment>
<comment type="catalytic activity">
    <reaction evidence="12">
        <text>K(+)(in) = K(+)(out)</text>
        <dbReference type="Rhea" id="RHEA:29463"/>
        <dbReference type="ChEBI" id="CHEBI:29103"/>
    </reaction>
</comment>
<evidence type="ECO:0000256" key="4">
    <source>
        <dbReference type="ARBA" id="ARBA00022538"/>
    </source>
</evidence>
<dbReference type="PANTHER" id="PTHR31462">
    <property type="entry name" value="ENDOSOMAL/LYSOSOMAL POTASSIUM CHANNEL TMEM175"/>
    <property type="match status" value="1"/>
</dbReference>
<keyword evidence="3" id="KW-0813">Transport</keyword>
<reference evidence="14 15" key="1">
    <citation type="submission" date="2024-04" db="EMBL/GenBank/DDBJ databases">
        <title>Okeanomitos corallinicola gen. &amp; sp. nov. (Nostocales, Cyanobacteria), a new toxic marine heterocyst-forming cyanobacterium from a coral reef.</title>
        <authorList>
            <person name="Li H."/>
            <person name="Li R."/>
            <person name="Kang J."/>
            <person name="Hii K.S."/>
            <person name="Mohamed H.F."/>
            <person name="Xu X."/>
            <person name="Luo Z."/>
        </authorList>
    </citation>
    <scope>NUCLEOTIDE SEQUENCE [LARGE SCALE GENOMIC DNA]</scope>
    <source>
        <strain evidence="14 15">TIOX110</strain>
    </source>
</reference>
<accession>A0ABZ2UY89</accession>
<evidence type="ECO:0000256" key="2">
    <source>
        <dbReference type="ARBA" id="ARBA00006920"/>
    </source>
</evidence>
<dbReference type="Proteomes" id="UP001483337">
    <property type="component" value="Chromosome"/>
</dbReference>
<name>A0ABZ2UY89_9CYAN</name>
<feature type="transmembrane region" description="Helical" evidence="13">
    <location>
        <begin position="23"/>
        <end position="42"/>
    </location>
</feature>
<keyword evidence="4" id="KW-0633">Potassium transport</keyword>
<feature type="transmembrane region" description="Helical" evidence="13">
    <location>
        <begin position="63"/>
        <end position="82"/>
    </location>
</feature>
<feature type="transmembrane region" description="Helical" evidence="13">
    <location>
        <begin position="129"/>
        <end position="150"/>
    </location>
</feature>
<evidence type="ECO:0000313" key="14">
    <source>
        <dbReference type="EMBL" id="WZB89870.1"/>
    </source>
</evidence>
<evidence type="ECO:0000256" key="7">
    <source>
        <dbReference type="ARBA" id="ARBA00022958"/>
    </source>
</evidence>
<keyword evidence="5 13" id="KW-0812">Transmembrane</keyword>
<evidence type="ECO:0000256" key="3">
    <source>
        <dbReference type="ARBA" id="ARBA00022448"/>
    </source>
</evidence>
<keyword evidence="7" id="KW-0630">Potassium</keyword>
<dbReference type="PANTHER" id="PTHR31462:SF5">
    <property type="entry name" value="ENDOSOMAL_LYSOSOMAL PROTON CHANNEL TMEM175"/>
    <property type="match status" value="1"/>
</dbReference>
<organism evidence="14 15">
    <name type="scientific">Okeanomitos corallinicola TIOX110</name>
    <dbReference type="NCBI Taxonomy" id="3133117"/>
    <lineage>
        <taxon>Bacteria</taxon>
        <taxon>Bacillati</taxon>
        <taxon>Cyanobacteriota</taxon>
        <taxon>Cyanophyceae</taxon>
        <taxon>Nostocales</taxon>
        <taxon>Aphanizomenonaceae</taxon>
        <taxon>Okeanomitos</taxon>
    </lineage>
</organism>
<evidence type="ECO:0000256" key="11">
    <source>
        <dbReference type="ARBA" id="ARBA00023303"/>
    </source>
</evidence>
<protein>
    <submittedName>
        <fullName evidence="14">TMEM175 family protein</fullName>
    </submittedName>
</protein>
<evidence type="ECO:0000256" key="8">
    <source>
        <dbReference type="ARBA" id="ARBA00022989"/>
    </source>
</evidence>